<dbReference type="EMBL" id="NHOC01000004">
    <property type="protein sequence ID" value="OUM20930.1"/>
    <property type="molecule type" value="Genomic_DNA"/>
</dbReference>
<dbReference type="AlphaFoldDB" id="A0A252F5I5"/>
<accession>A0A252F5I5</accession>
<evidence type="ECO:0000313" key="1">
    <source>
        <dbReference type="EMBL" id="OUM20930.1"/>
    </source>
</evidence>
<sequence length="61" mass="6995">MIPSSILGGTSIFGVENRKTIKVTIFIDGHFFYDFPNDLLKLQTRHIFKAANLHNIILQHI</sequence>
<protein>
    <submittedName>
        <fullName evidence="1">Uncharacterized protein</fullName>
    </submittedName>
</protein>
<evidence type="ECO:0000313" key="2">
    <source>
        <dbReference type="Proteomes" id="UP000194903"/>
    </source>
</evidence>
<dbReference type="Proteomes" id="UP000194903">
    <property type="component" value="Unassembled WGS sequence"/>
</dbReference>
<proteinExistence type="predicted"/>
<reference evidence="1 2" key="1">
    <citation type="submission" date="2017-05" db="EMBL/GenBank/DDBJ databases">
        <title>Butyricicoccus porcorum sp. nov. a butyrate-producing bacterium from the swine intestinal tract.</title>
        <authorList>
            <person name="Trachsel J."/>
            <person name="Humphrey S."/>
            <person name="Allen H.K."/>
        </authorList>
    </citation>
    <scope>NUCLEOTIDE SEQUENCE [LARGE SCALE GENOMIC DNA]</scope>
    <source>
        <strain evidence="1">BB10</strain>
    </source>
</reference>
<organism evidence="1 2">
    <name type="scientific">Butyricicoccus porcorum</name>
    <dbReference type="NCBI Taxonomy" id="1945634"/>
    <lineage>
        <taxon>Bacteria</taxon>
        <taxon>Bacillati</taxon>
        <taxon>Bacillota</taxon>
        <taxon>Clostridia</taxon>
        <taxon>Eubacteriales</taxon>
        <taxon>Butyricicoccaceae</taxon>
        <taxon>Butyricicoccus</taxon>
    </lineage>
</organism>
<comment type="caution">
    <text evidence="1">The sequence shown here is derived from an EMBL/GenBank/DDBJ whole genome shotgun (WGS) entry which is preliminary data.</text>
</comment>
<keyword evidence="2" id="KW-1185">Reference proteome</keyword>
<name>A0A252F5I5_9FIRM</name>
<gene>
    <name evidence="1" type="ORF">CBW42_04920</name>
</gene>